<evidence type="ECO:0000313" key="13">
    <source>
        <dbReference type="Proteomes" id="UP000664534"/>
    </source>
</evidence>
<dbReference type="GO" id="GO:0016125">
    <property type="term" value="P:sterol metabolic process"/>
    <property type="evidence" value="ECO:0007669"/>
    <property type="project" value="UniProtKB-UniRule"/>
</dbReference>
<feature type="region of interest" description="Disordered" evidence="11">
    <location>
        <begin position="23"/>
        <end position="70"/>
    </location>
</feature>
<comment type="subcellular location">
    <subcellularLocation>
        <location evidence="1 10">Endoplasmic reticulum membrane</location>
        <topology evidence="1 10">Multi-pass membrane protein</topology>
    </subcellularLocation>
    <subcellularLocation>
        <location evidence="10">Golgi apparatus membrane</location>
        <topology evidence="10">Multi-pass membrane protein</topology>
    </subcellularLocation>
</comment>
<feature type="transmembrane region" description="Helical" evidence="10">
    <location>
        <begin position="165"/>
        <end position="185"/>
    </location>
</feature>
<evidence type="ECO:0000256" key="4">
    <source>
        <dbReference type="ARBA" id="ARBA00022692"/>
    </source>
</evidence>
<name>A0A8H3G231_9LECA</name>
<evidence type="ECO:0000256" key="1">
    <source>
        <dbReference type="ARBA" id="ARBA00004477"/>
    </source>
</evidence>
<evidence type="ECO:0000256" key="11">
    <source>
        <dbReference type="SAM" id="MobiDB-lite"/>
    </source>
</evidence>
<dbReference type="OrthoDB" id="2192830at2759"/>
<keyword evidence="3 10" id="KW-0813">Transport</keyword>
<evidence type="ECO:0000256" key="8">
    <source>
        <dbReference type="ARBA" id="ARBA00023098"/>
    </source>
</evidence>
<evidence type="ECO:0000256" key="7">
    <source>
        <dbReference type="ARBA" id="ARBA00023055"/>
    </source>
</evidence>
<dbReference type="GO" id="GO:0032366">
    <property type="term" value="P:intracellular sterol transport"/>
    <property type="evidence" value="ECO:0007669"/>
    <property type="project" value="UniProtKB-UniRule"/>
</dbReference>
<organism evidence="12 13">
    <name type="scientific">Imshaugia aleurites</name>
    <dbReference type="NCBI Taxonomy" id="172621"/>
    <lineage>
        <taxon>Eukaryota</taxon>
        <taxon>Fungi</taxon>
        <taxon>Dikarya</taxon>
        <taxon>Ascomycota</taxon>
        <taxon>Pezizomycotina</taxon>
        <taxon>Lecanoromycetes</taxon>
        <taxon>OSLEUM clade</taxon>
        <taxon>Lecanoromycetidae</taxon>
        <taxon>Lecanorales</taxon>
        <taxon>Lecanorineae</taxon>
        <taxon>Parmeliaceae</taxon>
        <taxon>Imshaugia</taxon>
    </lineage>
</organism>
<gene>
    <name evidence="12" type="primary">ARV1</name>
    <name evidence="12" type="ORF">IMSHALPRED_008703</name>
</gene>
<protein>
    <recommendedName>
        <fullName evidence="10">Protein ARV</fullName>
    </recommendedName>
</protein>
<reference evidence="12" key="1">
    <citation type="submission" date="2021-03" db="EMBL/GenBank/DDBJ databases">
        <authorList>
            <person name="Tagirdzhanova G."/>
        </authorList>
    </citation>
    <scope>NUCLEOTIDE SEQUENCE</scope>
</reference>
<evidence type="ECO:0000256" key="6">
    <source>
        <dbReference type="ARBA" id="ARBA00022989"/>
    </source>
</evidence>
<comment type="function">
    <text evidence="10">Regulates also the sphingolipid metabolism.</text>
</comment>
<dbReference type="GO" id="GO:0097036">
    <property type="term" value="P:regulation of plasma membrane sterol distribution"/>
    <property type="evidence" value="ECO:0007669"/>
    <property type="project" value="UniProtKB-UniRule"/>
</dbReference>
<evidence type="ECO:0000313" key="12">
    <source>
        <dbReference type="EMBL" id="CAF9931738.1"/>
    </source>
</evidence>
<keyword evidence="5 10" id="KW-0256">Endoplasmic reticulum</keyword>
<dbReference type="EMBL" id="CAJPDT010000062">
    <property type="protein sequence ID" value="CAF9931738.1"/>
    <property type="molecule type" value="Genomic_DNA"/>
</dbReference>
<dbReference type="GO" id="GO:0006665">
    <property type="term" value="P:sphingolipid metabolic process"/>
    <property type="evidence" value="ECO:0007669"/>
    <property type="project" value="UniProtKB-UniRule"/>
</dbReference>
<evidence type="ECO:0000256" key="10">
    <source>
        <dbReference type="RuleBase" id="RU368065"/>
    </source>
</evidence>
<dbReference type="GO" id="GO:0000139">
    <property type="term" value="C:Golgi membrane"/>
    <property type="evidence" value="ECO:0007669"/>
    <property type="project" value="UniProtKB-SubCell"/>
</dbReference>
<evidence type="ECO:0000256" key="5">
    <source>
        <dbReference type="ARBA" id="ARBA00022824"/>
    </source>
</evidence>
<dbReference type="GO" id="GO:0005789">
    <property type="term" value="C:endoplasmic reticulum membrane"/>
    <property type="evidence" value="ECO:0007669"/>
    <property type="project" value="UniProtKB-SubCell"/>
</dbReference>
<evidence type="ECO:0000256" key="3">
    <source>
        <dbReference type="ARBA" id="ARBA00022448"/>
    </source>
</evidence>
<sequence length="348" mass="37768">MPICIECCYPVSQLYHVLHSRNHKATAPPVPNPTHNKSTSNLASPQKPVSNVPKAPEAQTKTTNTGGGGDVRLTQCPRCKRFADKYVEHDFVVLFIDLVLVKPQVYRHLLFNRLSRDDDDKIDRSIKRLGTLLLLFDVYLTWSHIESFGPSFTANSPIPTLPVVLQYAFYFFLCVFTTLSQHLIIRWLALDWNLAATAKKEHSNEGSPNAISGGNAAASLPAPPKKPTPNSISTALFVSSCMSLFPILMVVWKYGDTSEATIPTSTTEAPLDIFGVKSAYSFLSTQGGGVDWVRRGVAWAVAFQNMEALRILLGCGYMAALGLVAAGGAAGWVVRSVMLGAVGLGAEG</sequence>
<evidence type="ECO:0000256" key="2">
    <source>
        <dbReference type="ARBA" id="ARBA00009187"/>
    </source>
</evidence>
<feature type="region of interest" description="Disordered" evidence="11">
    <location>
        <begin position="203"/>
        <end position="226"/>
    </location>
</feature>
<keyword evidence="8 10" id="KW-0443">Lipid metabolism</keyword>
<comment type="similarity">
    <text evidence="2 10">Belongs to the ARV1 family.</text>
</comment>
<comment type="function">
    <text evidence="10">Mediator of sterol homeostasis involved in sterol uptake, trafficking and distribution into membranes.</text>
</comment>
<proteinExistence type="inferred from homology"/>
<keyword evidence="7 10" id="KW-0445">Lipid transport</keyword>
<dbReference type="GO" id="GO:0032541">
    <property type="term" value="C:cortical endoplasmic reticulum"/>
    <property type="evidence" value="ECO:0007669"/>
    <property type="project" value="TreeGrafter"/>
</dbReference>
<evidence type="ECO:0000256" key="9">
    <source>
        <dbReference type="ARBA" id="ARBA00023136"/>
    </source>
</evidence>
<keyword evidence="6 10" id="KW-1133">Transmembrane helix</keyword>
<keyword evidence="10" id="KW-0333">Golgi apparatus</keyword>
<dbReference type="InterPro" id="IPR007290">
    <property type="entry name" value="Arv1"/>
</dbReference>
<dbReference type="PANTHER" id="PTHR14467">
    <property type="entry name" value="ARV1"/>
    <property type="match status" value="1"/>
</dbReference>
<dbReference type="AlphaFoldDB" id="A0A8H3G231"/>
<keyword evidence="10" id="KW-0746">Sphingolipid metabolism</keyword>
<keyword evidence="4 10" id="KW-0812">Transmembrane</keyword>
<accession>A0A8H3G231</accession>
<feature type="transmembrane region" description="Helical" evidence="10">
    <location>
        <begin position="235"/>
        <end position="255"/>
    </location>
</feature>
<keyword evidence="13" id="KW-1185">Reference proteome</keyword>
<dbReference type="Proteomes" id="UP000664534">
    <property type="component" value="Unassembled WGS sequence"/>
</dbReference>
<feature type="compositionally biased region" description="Polar residues" evidence="11">
    <location>
        <begin position="33"/>
        <end position="49"/>
    </location>
</feature>
<comment type="caution">
    <text evidence="12">The sequence shown here is derived from an EMBL/GenBank/DDBJ whole genome shotgun (WGS) entry which is preliminary data.</text>
</comment>
<feature type="transmembrane region" description="Helical" evidence="10">
    <location>
        <begin position="311"/>
        <end position="334"/>
    </location>
</feature>
<dbReference type="PANTHER" id="PTHR14467:SF0">
    <property type="entry name" value="PROTEIN ARV1"/>
    <property type="match status" value="1"/>
</dbReference>
<dbReference type="Pfam" id="PF04161">
    <property type="entry name" value="Arv1"/>
    <property type="match status" value="1"/>
</dbReference>
<keyword evidence="9 10" id="KW-0472">Membrane</keyword>